<comment type="caution">
    <text evidence="1">The sequence shown here is derived from an EMBL/GenBank/DDBJ whole genome shotgun (WGS) entry which is preliminary data.</text>
</comment>
<evidence type="ECO:0000313" key="2">
    <source>
        <dbReference type="Proteomes" id="UP001172680"/>
    </source>
</evidence>
<dbReference type="Proteomes" id="UP001172680">
    <property type="component" value="Unassembled WGS sequence"/>
</dbReference>
<protein>
    <submittedName>
        <fullName evidence="1">Uncharacterized protein</fullName>
    </submittedName>
</protein>
<evidence type="ECO:0000313" key="1">
    <source>
        <dbReference type="EMBL" id="KAJ9646598.1"/>
    </source>
</evidence>
<keyword evidence="2" id="KW-1185">Reference proteome</keyword>
<organism evidence="1 2">
    <name type="scientific">Coniosporium tulheliwenetii</name>
    <dbReference type="NCBI Taxonomy" id="3383036"/>
    <lineage>
        <taxon>Eukaryota</taxon>
        <taxon>Fungi</taxon>
        <taxon>Dikarya</taxon>
        <taxon>Ascomycota</taxon>
        <taxon>Pezizomycotina</taxon>
        <taxon>Dothideomycetes</taxon>
        <taxon>Dothideomycetes incertae sedis</taxon>
        <taxon>Coniosporium</taxon>
    </lineage>
</organism>
<name>A0ACC2ZGQ3_9PEZI</name>
<gene>
    <name evidence="1" type="ORF">H2199_002647</name>
</gene>
<sequence length="219" mass="23810">MPQILLYAELLLNIRTVSLTATLQTESNKETKASLSADGETISLTHDGETASIRLPTKISGGGAALTLPAAPAKELTLRLQLEEDRPGLLKLGSSGRGVKITCGALVGTVDERAEGFKLWKWAVVLSFGLWVFTPDLSFSSSKHQEERDDPTRAMKIFWKDAPEKVESSFSSEELALPSPVFGALRTALRGSAELLPASAREFQDWSVGFLERFTDDEG</sequence>
<proteinExistence type="predicted"/>
<accession>A0ACC2ZGQ3</accession>
<dbReference type="EMBL" id="JAPDRP010000006">
    <property type="protein sequence ID" value="KAJ9646598.1"/>
    <property type="molecule type" value="Genomic_DNA"/>
</dbReference>
<reference evidence="1" key="1">
    <citation type="submission" date="2022-10" db="EMBL/GenBank/DDBJ databases">
        <title>Culturing micro-colonial fungi from biological soil crusts in the Mojave desert and describing Neophaeococcomyces mojavensis, and introducing the new genera and species Taxawa tesnikishii.</title>
        <authorList>
            <person name="Kurbessoian T."/>
            <person name="Stajich J.E."/>
        </authorList>
    </citation>
    <scope>NUCLEOTIDE SEQUENCE</scope>
    <source>
        <strain evidence="1">JES_115</strain>
    </source>
</reference>